<feature type="transmembrane region" description="Helical" evidence="5">
    <location>
        <begin position="297"/>
        <end position="314"/>
    </location>
</feature>
<dbReference type="GeneID" id="14403473"/>
<dbReference type="Proteomes" id="UP000010878">
    <property type="component" value="Chromosome"/>
</dbReference>
<feature type="transmembrane region" description="Helical" evidence="5">
    <location>
        <begin position="136"/>
        <end position="157"/>
    </location>
</feature>
<dbReference type="STRING" id="694430.Natoc_3086"/>
<evidence type="ECO:0000259" key="6">
    <source>
        <dbReference type="Pfam" id="PF04932"/>
    </source>
</evidence>
<organism evidence="7 8">
    <name type="scientific">Natronococcus occultus SP4</name>
    <dbReference type="NCBI Taxonomy" id="694430"/>
    <lineage>
        <taxon>Archaea</taxon>
        <taxon>Methanobacteriati</taxon>
        <taxon>Methanobacteriota</taxon>
        <taxon>Stenosarchaea group</taxon>
        <taxon>Halobacteria</taxon>
        <taxon>Halobacteriales</taxon>
        <taxon>Natrialbaceae</taxon>
        <taxon>Natronococcus</taxon>
    </lineage>
</organism>
<feature type="transmembrane region" description="Helical" evidence="5">
    <location>
        <begin position="273"/>
        <end position="291"/>
    </location>
</feature>
<name>L0K3B8_9EURY</name>
<dbReference type="KEGG" id="nou:Natoc_3086"/>
<dbReference type="InterPro" id="IPR051533">
    <property type="entry name" value="WaaL-like"/>
</dbReference>
<feature type="transmembrane region" description="Helical" evidence="5">
    <location>
        <begin position="21"/>
        <end position="41"/>
    </location>
</feature>
<evidence type="ECO:0000313" key="7">
    <source>
        <dbReference type="EMBL" id="AGB38829.1"/>
    </source>
</evidence>
<dbReference type="InterPro" id="IPR007016">
    <property type="entry name" value="O-antigen_ligase-rel_domated"/>
</dbReference>
<dbReference type="AlphaFoldDB" id="L0K3B8"/>
<dbReference type="OrthoDB" id="199246at2157"/>
<dbReference type="Pfam" id="PF04932">
    <property type="entry name" value="Wzy_C"/>
    <property type="match status" value="1"/>
</dbReference>
<feature type="transmembrane region" description="Helical" evidence="5">
    <location>
        <begin position="450"/>
        <end position="468"/>
    </location>
</feature>
<feature type="transmembrane region" description="Helical" evidence="5">
    <location>
        <begin position="80"/>
        <end position="99"/>
    </location>
</feature>
<feature type="transmembrane region" description="Helical" evidence="5">
    <location>
        <begin position="240"/>
        <end position="261"/>
    </location>
</feature>
<dbReference type="eggNOG" id="arCOG08190">
    <property type="taxonomic scope" value="Archaea"/>
</dbReference>
<reference evidence="7 8" key="1">
    <citation type="submission" date="2012-11" db="EMBL/GenBank/DDBJ databases">
        <title>FINISHED of Natronococcus occultus SP4, DSM 3396.</title>
        <authorList>
            <consortium name="DOE Joint Genome Institute"/>
            <person name="Eisen J."/>
            <person name="Huntemann M."/>
            <person name="Wei C.-L."/>
            <person name="Han J."/>
            <person name="Detter J.C."/>
            <person name="Han C."/>
            <person name="Tapia R."/>
            <person name="Chen A."/>
            <person name="Kyrpides N."/>
            <person name="Mavromatis K."/>
            <person name="Markowitz V."/>
            <person name="Szeto E."/>
            <person name="Ivanova N."/>
            <person name="Mikhailova N."/>
            <person name="Ovchinnikova G."/>
            <person name="Pagani I."/>
            <person name="Pati A."/>
            <person name="Goodwin L."/>
            <person name="Nordberg H.P."/>
            <person name="Cantor M.N."/>
            <person name="Hua S.X."/>
            <person name="Woyke T."/>
            <person name="Eisen J."/>
            <person name="Klenk H.-P."/>
            <person name="Klenk H.-P."/>
        </authorList>
    </citation>
    <scope>NUCLEOTIDE SEQUENCE [LARGE SCALE GENOMIC DNA]</scope>
    <source>
        <strain evidence="7 8">SP4</strain>
    </source>
</reference>
<comment type="subcellular location">
    <subcellularLocation>
        <location evidence="1">Membrane</location>
        <topology evidence="1">Multi-pass membrane protein</topology>
    </subcellularLocation>
</comment>
<dbReference type="GO" id="GO:0016020">
    <property type="term" value="C:membrane"/>
    <property type="evidence" value="ECO:0007669"/>
    <property type="project" value="UniProtKB-SubCell"/>
</dbReference>
<dbReference type="PANTHER" id="PTHR37422">
    <property type="entry name" value="TEICHURONIC ACID BIOSYNTHESIS PROTEIN TUAE"/>
    <property type="match status" value="1"/>
</dbReference>
<feature type="transmembrane region" description="Helical" evidence="5">
    <location>
        <begin position="321"/>
        <end position="342"/>
    </location>
</feature>
<evidence type="ECO:0000256" key="3">
    <source>
        <dbReference type="ARBA" id="ARBA00022989"/>
    </source>
</evidence>
<dbReference type="HOGENOM" id="CLU_565775_0_0_2"/>
<proteinExistence type="predicted"/>
<feature type="domain" description="O-antigen ligase-related" evidence="6">
    <location>
        <begin position="284"/>
        <end position="410"/>
    </location>
</feature>
<evidence type="ECO:0000313" key="8">
    <source>
        <dbReference type="Proteomes" id="UP000010878"/>
    </source>
</evidence>
<feature type="transmembrane region" description="Helical" evidence="5">
    <location>
        <begin position="198"/>
        <end position="220"/>
    </location>
</feature>
<keyword evidence="4 5" id="KW-0472">Membrane</keyword>
<accession>L0K3B8</accession>
<feature type="transmembrane region" description="Helical" evidence="5">
    <location>
        <begin position="393"/>
        <end position="415"/>
    </location>
</feature>
<evidence type="ECO:0000256" key="5">
    <source>
        <dbReference type="SAM" id="Phobius"/>
    </source>
</evidence>
<dbReference type="GO" id="GO:0016874">
    <property type="term" value="F:ligase activity"/>
    <property type="evidence" value="ECO:0007669"/>
    <property type="project" value="UniProtKB-KW"/>
</dbReference>
<evidence type="ECO:0000256" key="2">
    <source>
        <dbReference type="ARBA" id="ARBA00022692"/>
    </source>
</evidence>
<keyword evidence="7" id="KW-0436">Ligase</keyword>
<sequence>MGTLTQKRGTSQGRHWSVGRLAAGATYGLFGLYLLLVIVAYATDLVFAWQLATVAVLLAAVLGARLALDRYRGSEHRQAALLSVLGVALAVIAVVYQSSSPGLGLGPSRPLALTVVFVLWLSFLVVVTAPGRYTPVQWGAVGCFMALAALYLGHTLAFDPSSSQSRWPIWAMVIMGTNLLVVPRLVPERVFFRLLSCLGSLVVLLGVATYGVGEYAVWIFEVRQWSSSPPVPGVDTTLQSVFPNPNGFGLLSFAGFVAAVVELHRSLVARRPLGVGLAVVVGSLCGLGVVLSNARAAMLAAAVAVVVYAGCVLGGRRLGALVLASSVLGVVGVLAGMAVGLVEISSANRFTLWSASLQAIRDGPLLVGHGGGPASVVIEPYLAAETAPSPHNAYLSVAIQTGLVGGFAYLALLGGSLVAGLADTGELDAAMLAFVTGWAIHQLFESYTMFHWSLGSVLVTLSVGYLLFGD</sequence>
<keyword evidence="2 5" id="KW-0812">Transmembrane</keyword>
<dbReference type="EMBL" id="CP003929">
    <property type="protein sequence ID" value="AGB38829.1"/>
    <property type="molecule type" value="Genomic_DNA"/>
</dbReference>
<feature type="transmembrane region" description="Helical" evidence="5">
    <location>
        <begin position="111"/>
        <end position="129"/>
    </location>
</feature>
<dbReference type="PANTHER" id="PTHR37422:SF13">
    <property type="entry name" value="LIPOPOLYSACCHARIDE BIOSYNTHESIS PROTEIN PA4999-RELATED"/>
    <property type="match status" value="1"/>
</dbReference>
<gene>
    <name evidence="7" type="ORF">Natoc_3086</name>
</gene>
<keyword evidence="8" id="KW-1185">Reference proteome</keyword>
<evidence type="ECO:0000256" key="4">
    <source>
        <dbReference type="ARBA" id="ARBA00023136"/>
    </source>
</evidence>
<protein>
    <submittedName>
        <fullName evidence="7">O-Antigen ligase</fullName>
    </submittedName>
</protein>
<dbReference type="RefSeq" id="WP_015322268.1">
    <property type="nucleotide sequence ID" value="NC_019974.1"/>
</dbReference>
<evidence type="ECO:0000256" key="1">
    <source>
        <dbReference type="ARBA" id="ARBA00004141"/>
    </source>
</evidence>
<feature type="transmembrane region" description="Helical" evidence="5">
    <location>
        <begin position="169"/>
        <end position="186"/>
    </location>
</feature>
<feature type="transmembrane region" description="Helical" evidence="5">
    <location>
        <begin position="47"/>
        <end position="68"/>
    </location>
</feature>
<keyword evidence="3 5" id="KW-1133">Transmembrane helix</keyword>